<evidence type="ECO:0000313" key="2">
    <source>
        <dbReference type="EMBL" id="KAK3775896.1"/>
    </source>
</evidence>
<evidence type="ECO:0000256" key="1">
    <source>
        <dbReference type="SAM" id="MobiDB-lite"/>
    </source>
</evidence>
<keyword evidence="3" id="KW-1185">Reference proteome</keyword>
<dbReference type="EMBL" id="JAWDGP010003262">
    <property type="protein sequence ID" value="KAK3775896.1"/>
    <property type="molecule type" value="Genomic_DNA"/>
</dbReference>
<protein>
    <submittedName>
        <fullName evidence="2">Uncharacterized protein</fullName>
    </submittedName>
</protein>
<reference evidence="2" key="1">
    <citation type="journal article" date="2023" name="G3 (Bethesda)">
        <title>A reference genome for the long-term kleptoplast-retaining sea slug Elysia crispata morphotype clarki.</title>
        <authorList>
            <person name="Eastman K.E."/>
            <person name="Pendleton A.L."/>
            <person name="Shaikh M.A."/>
            <person name="Suttiyut T."/>
            <person name="Ogas R."/>
            <person name="Tomko P."/>
            <person name="Gavelis G."/>
            <person name="Widhalm J.R."/>
            <person name="Wisecaver J.H."/>
        </authorList>
    </citation>
    <scope>NUCLEOTIDE SEQUENCE</scope>
    <source>
        <strain evidence="2">ECLA1</strain>
    </source>
</reference>
<gene>
    <name evidence="2" type="ORF">RRG08_002878</name>
</gene>
<feature type="region of interest" description="Disordered" evidence="1">
    <location>
        <begin position="141"/>
        <end position="215"/>
    </location>
</feature>
<sequence>MVARQKRILNLERNSPGRNKLSFLFSDPYANLYEMEVPDAVDSVLKNMLSKEVVKDTFKKRIGLDEEPPPDPRTKMNLRHQMVKENRERRQREEDERRHQVNMRKEARLTAQKLILKEQRERESRARQEDQQLKKEMARIRKEMHDDRTKKEEEMKRKRDEKEALDRLAREELERQTAAEQREMIESHRAESDRRKQLLLKRQMLSTRIASRNLQ</sequence>
<organism evidence="2 3">
    <name type="scientific">Elysia crispata</name>
    <name type="common">lettuce slug</name>
    <dbReference type="NCBI Taxonomy" id="231223"/>
    <lineage>
        <taxon>Eukaryota</taxon>
        <taxon>Metazoa</taxon>
        <taxon>Spiralia</taxon>
        <taxon>Lophotrochozoa</taxon>
        <taxon>Mollusca</taxon>
        <taxon>Gastropoda</taxon>
        <taxon>Heterobranchia</taxon>
        <taxon>Euthyneura</taxon>
        <taxon>Panpulmonata</taxon>
        <taxon>Sacoglossa</taxon>
        <taxon>Placobranchoidea</taxon>
        <taxon>Plakobranchidae</taxon>
        <taxon>Elysia</taxon>
    </lineage>
</organism>
<evidence type="ECO:0000313" key="3">
    <source>
        <dbReference type="Proteomes" id="UP001283361"/>
    </source>
</evidence>
<feature type="region of interest" description="Disordered" evidence="1">
    <location>
        <begin position="84"/>
        <end position="110"/>
    </location>
</feature>
<accession>A0AAE0ZVM3</accession>
<feature type="compositionally biased region" description="Basic and acidic residues" evidence="1">
    <location>
        <begin position="84"/>
        <end position="108"/>
    </location>
</feature>
<dbReference type="AlphaFoldDB" id="A0AAE0ZVM3"/>
<comment type="caution">
    <text evidence="2">The sequence shown here is derived from an EMBL/GenBank/DDBJ whole genome shotgun (WGS) entry which is preliminary data.</text>
</comment>
<feature type="non-terminal residue" evidence="2">
    <location>
        <position position="1"/>
    </location>
</feature>
<feature type="compositionally biased region" description="Polar residues" evidence="1">
    <location>
        <begin position="204"/>
        <end position="215"/>
    </location>
</feature>
<dbReference type="Proteomes" id="UP001283361">
    <property type="component" value="Unassembled WGS sequence"/>
</dbReference>
<name>A0AAE0ZVM3_9GAST</name>
<proteinExistence type="predicted"/>
<feature type="compositionally biased region" description="Basic and acidic residues" evidence="1">
    <location>
        <begin position="141"/>
        <end position="196"/>
    </location>
</feature>